<accession>A0AAP0JIM8</accession>
<keyword evidence="2" id="KW-1185">Reference proteome</keyword>
<protein>
    <submittedName>
        <fullName evidence="1">Uncharacterized protein</fullName>
    </submittedName>
</protein>
<name>A0AAP0JIM8_9MAGN</name>
<dbReference type="EMBL" id="JBBNAF010000006">
    <property type="protein sequence ID" value="KAK9134524.1"/>
    <property type="molecule type" value="Genomic_DNA"/>
</dbReference>
<reference evidence="1 2" key="1">
    <citation type="submission" date="2024-01" db="EMBL/GenBank/DDBJ databases">
        <title>Genome assemblies of Stephania.</title>
        <authorList>
            <person name="Yang L."/>
        </authorList>
    </citation>
    <scope>NUCLEOTIDE SEQUENCE [LARGE SCALE GENOMIC DNA]</scope>
    <source>
        <strain evidence="1">YNDBR</strain>
        <tissue evidence="1">Leaf</tissue>
    </source>
</reference>
<dbReference type="Proteomes" id="UP001420932">
    <property type="component" value="Unassembled WGS sequence"/>
</dbReference>
<proteinExistence type="predicted"/>
<sequence>MRMASSFCLLTSSNLKRHVKLYAKLETEPRVALLCMGVAVHKVRSSFVVYVR</sequence>
<comment type="caution">
    <text evidence="1">The sequence shown here is derived from an EMBL/GenBank/DDBJ whole genome shotgun (WGS) entry which is preliminary data.</text>
</comment>
<organism evidence="1 2">
    <name type="scientific">Stephania yunnanensis</name>
    <dbReference type="NCBI Taxonomy" id="152371"/>
    <lineage>
        <taxon>Eukaryota</taxon>
        <taxon>Viridiplantae</taxon>
        <taxon>Streptophyta</taxon>
        <taxon>Embryophyta</taxon>
        <taxon>Tracheophyta</taxon>
        <taxon>Spermatophyta</taxon>
        <taxon>Magnoliopsida</taxon>
        <taxon>Ranunculales</taxon>
        <taxon>Menispermaceae</taxon>
        <taxon>Menispermoideae</taxon>
        <taxon>Cissampelideae</taxon>
        <taxon>Stephania</taxon>
    </lineage>
</organism>
<evidence type="ECO:0000313" key="1">
    <source>
        <dbReference type="EMBL" id="KAK9134524.1"/>
    </source>
</evidence>
<evidence type="ECO:0000313" key="2">
    <source>
        <dbReference type="Proteomes" id="UP001420932"/>
    </source>
</evidence>
<gene>
    <name evidence="1" type="ORF">Syun_013854</name>
</gene>
<dbReference type="AlphaFoldDB" id="A0AAP0JIM8"/>